<dbReference type="Proteomes" id="UP000199045">
    <property type="component" value="Unassembled WGS sequence"/>
</dbReference>
<dbReference type="STRING" id="104663.SAMN04488121_107310"/>
<feature type="transmembrane region" description="Helical" evidence="7">
    <location>
        <begin position="377"/>
        <end position="397"/>
    </location>
</feature>
<evidence type="ECO:0000313" key="10">
    <source>
        <dbReference type="Proteomes" id="UP000199045"/>
    </source>
</evidence>
<evidence type="ECO:0000256" key="5">
    <source>
        <dbReference type="ARBA" id="ARBA00022989"/>
    </source>
</evidence>
<dbReference type="Pfam" id="PF07690">
    <property type="entry name" value="MFS_1"/>
    <property type="match status" value="1"/>
</dbReference>
<keyword evidence="6 7" id="KW-0472">Membrane</keyword>
<feature type="transmembrane region" description="Helical" evidence="7">
    <location>
        <begin position="219"/>
        <end position="237"/>
    </location>
</feature>
<keyword evidence="5 7" id="KW-1133">Transmembrane helix</keyword>
<feature type="transmembrane region" description="Helical" evidence="7">
    <location>
        <begin position="312"/>
        <end position="336"/>
    </location>
</feature>
<sequence length="414" mass="45523">MSLIFSLYRKAYAGLSPSTWLLAVVLLINRSGAMAIPFMTVYLTQKLHFSVQEAGMVMACFGMGAICGSFIGGRLSDRIGFYPVQFWSLLMQGLIFLVLGQMQTLPQFCVCIFILSCVGDTFRPANVAATAYYSSVENRTRSYSLNRLASNLGWSVGPALGGILAGYSYHLLFWVDGLTCIIAVTVMRFLLPPVKAKPVTKATPDCTITPGAPSVYKDWVYIAFISLITIFTTGFLQLSTMVPLYLKSIVHMKEAHIGMLMGLNGLIVAFIEMILVYKLEGKMHSLQYITRGVLLAGLGYLSFNLLPPVAAAGLFFILMFTAGEMLSIPFMNSFFVQRSADHNRGQYAGLYTMAFSISSVCAPTIGAYMVGHFGFSTWWYCTAILCMSTGAGFYFLYKKVVTDSVTTVLQKLPD</sequence>
<feature type="transmembrane region" description="Helical" evidence="7">
    <location>
        <begin position="148"/>
        <end position="165"/>
    </location>
</feature>
<name>A0A1G7YDZ9_CHIFI</name>
<dbReference type="GO" id="GO:0005886">
    <property type="term" value="C:plasma membrane"/>
    <property type="evidence" value="ECO:0007669"/>
    <property type="project" value="UniProtKB-SubCell"/>
</dbReference>
<dbReference type="InterPro" id="IPR050171">
    <property type="entry name" value="MFS_Transporters"/>
</dbReference>
<gene>
    <name evidence="9" type="ORF">SAMN04488121_107310</name>
</gene>
<feature type="transmembrane region" description="Helical" evidence="7">
    <location>
        <begin position="257"/>
        <end position="276"/>
    </location>
</feature>
<feature type="transmembrane region" description="Helical" evidence="7">
    <location>
        <begin position="20"/>
        <end position="43"/>
    </location>
</feature>
<proteinExistence type="predicted"/>
<dbReference type="RefSeq" id="WP_089836024.1">
    <property type="nucleotide sequence ID" value="NZ_FNBN01000007.1"/>
</dbReference>
<dbReference type="InterPro" id="IPR036259">
    <property type="entry name" value="MFS_trans_sf"/>
</dbReference>
<evidence type="ECO:0000256" key="6">
    <source>
        <dbReference type="ARBA" id="ARBA00023136"/>
    </source>
</evidence>
<feature type="transmembrane region" description="Helical" evidence="7">
    <location>
        <begin position="171"/>
        <end position="191"/>
    </location>
</feature>
<accession>A0A1G7YDZ9</accession>
<evidence type="ECO:0000259" key="8">
    <source>
        <dbReference type="PROSITE" id="PS50850"/>
    </source>
</evidence>
<dbReference type="PANTHER" id="PTHR23517:SF2">
    <property type="entry name" value="MULTIDRUG RESISTANCE PROTEIN MDTH"/>
    <property type="match status" value="1"/>
</dbReference>
<organism evidence="9 10">
    <name type="scientific">Chitinophaga filiformis</name>
    <name type="common">Myxococcus filiformis</name>
    <name type="synonym">Flexibacter filiformis</name>
    <dbReference type="NCBI Taxonomy" id="104663"/>
    <lineage>
        <taxon>Bacteria</taxon>
        <taxon>Pseudomonadati</taxon>
        <taxon>Bacteroidota</taxon>
        <taxon>Chitinophagia</taxon>
        <taxon>Chitinophagales</taxon>
        <taxon>Chitinophagaceae</taxon>
        <taxon>Chitinophaga</taxon>
    </lineage>
</organism>
<comment type="subcellular location">
    <subcellularLocation>
        <location evidence="1">Cell membrane</location>
        <topology evidence="1">Multi-pass membrane protein</topology>
    </subcellularLocation>
</comment>
<feature type="transmembrane region" description="Helical" evidence="7">
    <location>
        <begin position="55"/>
        <end position="73"/>
    </location>
</feature>
<evidence type="ECO:0000313" key="9">
    <source>
        <dbReference type="EMBL" id="SDG94593.1"/>
    </source>
</evidence>
<keyword evidence="2" id="KW-0813">Transport</keyword>
<dbReference type="Gene3D" id="1.20.1250.20">
    <property type="entry name" value="MFS general substrate transporter like domains"/>
    <property type="match status" value="1"/>
</dbReference>
<dbReference type="PANTHER" id="PTHR23517">
    <property type="entry name" value="RESISTANCE PROTEIN MDTM, PUTATIVE-RELATED-RELATED"/>
    <property type="match status" value="1"/>
</dbReference>
<evidence type="ECO:0000256" key="2">
    <source>
        <dbReference type="ARBA" id="ARBA00022448"/>
    </source>
</evidence>
<dbReference type="EMBL" id="FNBN01000007">
    <property type="protein sequence ID" value="SDG94593.1"/>
    <property type="molecule type" value="Genomic_DNA"/>
</dbReference>
<dbReference type="InterPro" id="IPR020846">
    <property type="entry name" value="MFS_dom"/>
</dbReference>
<evidence type="ECO:0000256" key="1">
    <source>
        <dbReference type="ARBA" id="ARBA00004651"/>
    </source>
</evidence>
<dbReference type="InterPro" id="IPR011701">
    <property type="entry name" value="MFS"/>
</dbReference>
<dbReference type="AlphaFoldDB" id="A0A1G7YDZ9"/>
<evidence type="ECO:0000256" key="7">
    <source>
        <dbReference type="SAM" id="Phobius"/>
    </source>
</evidence>
<keyword evidence="3" id="KW-1003">Cell membrane</keyword>
<feature type="transmembrane region" description="Helical" evidence="7">
    <location>
        <begin position="288"/>
        <end position="306"/>
    </location>
</feature>
<dbReference type="GO" id="GO:0022857">
    <property type="term" value="F:transmembrane transporter activity"/>
    <property type="evidence" value="ECO:0007669"/>
    <property type="project" value="InterPro"/>
</dbReference>
<dbReference type="SUPFAM" id="SSF103473">
    <property type="entry name" value="MFS general substrate transporter"/>
    <property type="match status" value="1"/>
</dbReference>
<keyword evidence="4 7" id="KW-0812">Transmembrane</keyword>
<feature type="transmembrane region" description="Helical" evidence="7">
    <location>
        <begin position="348"/>
        <end position="371"/>
    </location>
</feature>
<protein>
    <submittedName>
        <fullName evidence="9">Predicted arabinose efflux permease, MFS family</fullName>
    </submittedName>
</protein>
<evidence type="ECO:0000256" key="4">
    <source>
        <dbReference type="ARBA" id="ARBA00022692"/>
    </source>
</evidence>
<dbReference type="PROSITE" id="PS50850">
    <property type="entry name" value="MFS"/>
    <property type="match status" value="1"/>
</dbReference>
<reference evidence="9 10" key="1">
    <citation type="submission" date="2016-10" db="EMBL/GenBank/DDBJ databases">
        <authorList>
            <person name="de Groot N.N."/>
        </authorList>
    </citation>
    <scope>NUCLEOTIDE SEQUENCE [LARGE SCALE GENOMIC DNA]</scope>
    <source>
        <strain evidence="9 10">DSM 527</strain>
    </source>
</reference>
<feature type="domain" description="Major facilitator superfamily (MFS) profile" evidence="8">
    <location>
        <begin position="18"/>
        <end position="400"/>
    </location>
</feature>
<evidence type="ECO:0000256" key="3">
    <source>
        <dbReference type="ARBA" id="ARBA00022475"/>
    </source>
</evidence>
<dbReference type="OrthoDB" id="5379144at2"/>